<comment type="caution">
    <text evidence="2">The sequence shown here is derived from an EMBL/GenBank/DDBJ whole genome shotgun (WGS) entry which is preliminary data.</text>
</comment>
<sequence>MSNQVLFPLRAGDEFIELYKLLKAEGLVEGGGEAKHVIGEGMVQVNGEVETRKRKKLVVGDKVEFQGTVLEVVAE</sequence>
<name>A0ABT0ND69_9GAMM</name>
<dbReference type="RefSeq" id="WP_249250328.1">
    <property type="nucleotide sequence ID" value="NZ_JAKIKT010000008.1"/>
</dbReference>
<dbReference type="SUPFAM" id="SSF55174">
    <property type="entry name" value="Alpha-L RNA-binding motif"/>
    <property type="match status" value="1"/>
</dbReference>
<dbReference type="EMBL" id="JAKIKT010000008">
    <property type="protein sequence ID" value="MCL2915766.1"/>
    <property type="molecule type" value="Genomic_DNA"/>
</dbReference>
<dbReference type="PROSITE" id="PS50889">
    <property type="entry name" value="S4"/>
    <property type="match status" value="1"/>
</dbReference>
<evidence type="ECO:0000313" key="3">
    <source>
        <dbReference type="Proteomes" id="UP001202831"/>
    </source>
</evidence>
<dbReference type="Proteomes" id="UP001202831">
    <property type="component" value="Unassembled WGS sequence"/>
</dbReference>
<evidence type="ECO:0000313" key="2">
    <source>
        <dbReference type="EMBL" id="MCL2915766.1"/>
    </source>
</evidence>
<proteinExistence type="predicted"/>
<gene>
    <name evidence="2" type="ORF">L2725_18590</name>
</gene>
<accession>A0ABT0ND69</accession>
<dbReference type="Gene3D" id="3.10.290.10">
    <property type="entry name" value="RNA-binding S4 domain"/>
    <property type="match status" value="1"/>
</dbReference>
<dbReference type="CDD" id="cd00165">
    <property type="entry name" value="S4"/>
    <property type="match status" value="1"/>
</dbReference>
<protein>
    <submittedName>
        <fullName evidence="2">RNA-binding S4 domain-containing protein</fullName>
    </submittedName>
</protein>
<reference evidence="2 3" key="1">
    <citation type="submission" date="2022-01" db="EMBL/GenBank/DDBJ databases">
        <title>Whole genome-based taxonomy of the Shewanellaceae.</title>
        <authorList>
            <person name="Martin-Rodriguez A.J."/>
        </authorList>
    </citation>
    <scope>NUCLEOTIDE SEQUENCE [LARGE SCALE GENOMIC DNA]</scope>
    <source>
        <strain evidence="2 3">DSM 21332</strain>
    </source>
</reference>
<keyword evidence="3" id="KW-1185">Reference proteome</keyword>
<organism evidence="2 3">
    <name type="scientific">Shewanella corallii</name>
    <dbReference type="NCBI Taxonomy" id="560080"/>
    <lineage>
        <taxon>Bacteria</taxon>
        <taxon>Pseudomonadati</taxon>
        <taxon>Pseudomonadota</taxon>
        <taxon>Gammaproteobacteria</taxon>
        <taxon>Alteromonadales</taxon>
        <taxon>Shewanellaceae</taxon>
        <taxon>Shewanella</taxon>
    </lineage>
</organism>
<dbReference type="Pfam" id="PF13275">
    <property type="entry name" value="S4_2"/>
    <property type="match status" value="1"/>
</dbReference>
<dbReference type="InterPro" id="IPR036986">
    <property type="entry name" value="S4_RNA-bd_sf"/>
</dbReference>
<keyword evidence="1" id="KW-0694">RNA-binding</keyword>
<evidence type="ECO:0000256" key="1">
    <source>
        <dbReference type="PROSITE-ProRule" id="PRU00182"/>
    </source>
</evidence>